<dbReference type="EMBL" id="NIVC01000909">
    <property type="protein sequence ID" value="PAA74990.1"/>
    <property type="molecule type" value="Genomic_DNA"/>
</dbReference>
<dbReference type="GO" id="GO:0005737">
    <property type="term" value="C:cytoplasm"/>
    <property type="evidence" value="ECO:0007669"/>
    <property type="project" value="TreeGrafter"/>
</dbReference>
<dbReference type="PROSITE" id="PS51776">
    <property type="entry name" value="RH1"/>
    <property type="match status" value="1"/>
</dbReference>
<dbReference type="PANTHER" id="PTHR13886">
    <property type="entry name" value="JNK/SAPK-ASSOCIATED PROTEIN"/>
    <property type="match status" value="1"/>
</dbReference>
<accession>A0A267FMG6</accession>
<evidence type="ECO:0000256" key="1">
    <source>
        <dbReference type="SAM" id="Coils"/>
    </source>
</evidence>
<dbReference type="InterPro" id="IPR039911">
    <property type="entry name" value="JIP3/JIP4"/>
</dbReference>
<comment type="caution">
    <text evidence="4">The sequence shown here is derived from an EMBL/GenBank/DDBJ whole genome shotgun (WGS) entry which is preliminary data.</text>
</comment>
<keyword evidence="5" id="KW-1185">Reference proteome</keyword>
<dbReference type="Proteomes" id="UP000215902">
    <property type="component" value="Unassembled WGS sequence"/>
</dbReference>
<keyword evidence="1" id="KW-0175">Coiled coil</keyword>
<protein>
    <recommendedName>
        <fullName evidence="3">RH1 domain-containing protein</fullName>
    </recommendedName>
</protein>
<feature type="domain" description="RH1" evidence="3">
    <location>
        <begin position="11"/>
        <end position="99"/>
    </location>
</feature>
<dbReference type="AlphaFoldDB" id="A0A267FMG6"/>
<reference evidence="4 5" key="1">
    <citation type="submission" date="2017-06" db="EMBL/GenBank/DDBJ databases">
        <title>A platform for efficient transgenesis in Macrostomum lignano, a flatworm model organism for stem cell research.</title>
        <authorList>
            <person name="Berezikov E."/>
        </authorList>
    </citation>
    <scope>NUCLEOTIDE SEQUENCE [LARGE SCALE GENOMIC DNA]</scope>
    <source>
        <strain evidence="4">DV1</strain>
        <tissue evidence="4">Whole organism</tissue>
    </source>
</reference>
<feature type="compositionally biased region" description="Basic and acidic residues" evidence="2">
    <location>
        <begin position="277"/>
        <end position="287"/>
    </location>
</feature>
<dbReference type="PANTHER" id="PTHR13886:SF4">
    <property type="entry name" value="JNK-INTERACTING PROTEIN 3"/>
    <property type="match status" value="1"/>
</dbReference>
<proteinExistence type="predicted"/>
<feature type="compositionally biased region" description="Basic residues" evidence="2">
    <location>
        <begin position="292"/>
        <end position="301"/>
    </location>
</feature>
<name>A0A267FMG6_9PLAT</name>
<dbReference type="Gene3D" id="1.20.58.1770">
    <property type="match status" value="1"/>
</dbReference>
<dbReference type="InterPro" id="IPR034743">
    <property type="entry name" value="RH1"/>
</dbReference>
<feature type="coiled-coil region" evidence="1">
    <location>
        <begin position="242"/>
        <end position="269"/>
    </location>
</feature>
<feature type="region of interest" description="Disordered" evidence="2">
    <location>
        <begin position="277"/>
        <end position="314"/>
    </location>
</feature>
<dbReference type="GO" id="GO:0030159">
    <property type="term" value="F:signaling receptor complex adaptor activity"/>
    <property type="evidence" value="ECO:0007669"/>
    <property type="project" value="TreeGrafter"/>
</dbReference>
<dbReference type="GO" id="GO:0005078">
    <property type="term" value="F:MAP-kinase scaffold activity"/>
    <property type="evidence" value="ECO:0007669"/>
    <property type="project" value="InterPro"/>
</dbReference>
<feature type="coiled-coil region" evidence="1">
    <location>
        <begin position="90"/>
        <end position="117"/>
    </location>
</feature>
<dbReference type="GO" id="GO:0016192">
    <property type="term" value="P:vesicle-mediated transport"/>
    <property type="evidence" value="ECO:0007669"/>
    <property type="project" value="TreeGrafter"/>
</dbReference>
<dbReference type="GO" id="GO:0019894">
    <property type="term" value="F:kinesin binding"/>
    <property type="evidence" value="ECO:0007669"/>
    <property type="project" value="TreeGrafter"/>
</dbReference>
<evidence type="ECO:0000256" key="2">
    <source>
        <dbReference type="SAM" id="MobiDB-lite"/>
    </source>
</evidence>
<dbReference type="STRING" id="282301.A0A267FMG6"/>
<gene>
    <name evidence="4" type="ORF">BOX15_Mlig004400g3</name>
</gene>
<evidence type="ECO:0000259" key="3">
    <source>
        <dbReference type="PROSITE" id="PS51776"/>
    </source>
</evidence>
<organism evidence="4 5">
    <name type="scientific">Macrostomum lignano</name>
    <dbReference type="NCBI Taxonomy" id="282301"/>
    <lineage>
        <taxon>Eukaryota</taxon>
        <taxon>Metazoa</taxon>
        <taxon>Spiralia</taxon>
        <taxon>Lophotrochozoa</taxon>
        <taxon>Platyhelminthes</taxon>
        <taxon>Rhabditophora</taxon>
        <taxon>Macrostomorpha</taxon>
        <taxon>Macrostomida</taxon>
        <taxon>Macrostomidae</taxon>
        <taxon>Macrostomum</taxon>
    </lineage>
</organism>
<dbReference type="Pfam" id="PF09744">
    <property type="entry name" value="RH1"/>
    <property type="match status" value="1"/>
</dbReference>
<feature type="coiled-coil region" evidence="1">
    <location>
        <begin position="149"/>
        <end position="183"/>
    </location>
</feature>
<dbReference type="OrthoDB" id="10256043at2759"/>
<feature type="region of interest" description="Disordered" evidence="2">
    <location>
        <begin position="331"/>
        <end position="352"/>
    </location>
</feature>
<evidence type="ECO:0000313" key="5">
    <source>
        <dbReference type="Proteomes" id="UP000215902"/>
    </source>
</evidence>
<sequence length="352" mass="39272">MYAHQFSNGDILVEQQNSSSPTVLSDCVQDLATSIYAEFERVVQRYDEDAVRGLMPLVVGALESLESSLASQSDLQAELGLLRAESASQLEREIRARRQVEALLAAAEEAASEEREAWRRTSASEAEARRRLSRRLEEAAAADEDLKAFKETERLVDILNGEIGELREAVSELQSTKERLTARVSYADRDNESLLRQLCQAEESIVKFQTQLSSETATADSSAQTDDTVECGNHPAVTQVEVTRLLMERNAYKERLMELQEAVKKADCMRAAARLDQMRRRNDEDAQAKVSSRGRQRQRGRRQQEKPQLESGGRVTAAVRNLFGGLWSSLTTGPAQPVLGTPVDLNRSMLLD</sequence>
<evidence type="ECO:0000313" key="4">
    <source>
        <dbReference type="EMBL" id="PAA74990.1"/>
    </source>
</evidence>